<dbReference type="GO" id="GO:0003700">
    <property type="term" value="F:DNA-binding transcription factor activity"/>
    <property type="evidence" value="ECO:0007669"/>
    <property type="project" value="InterPro"/>
</dbReference>
<feature type="region of interest" description="Disordered" evidence="2">
    <location>
        <begin position="1"/>
        <end position="62"/>
    </location>
</feature>
<dbReference type="InterPro" id="IPR044759">
    <property type="entry name" value="bZIP_RF2"/>
</dbReference>
<dbReference type="AlphaFoldDB" id="A0A7I8J140"/>
<dbReference type="EMBL" id="CACRZD030000008">
    <property type="protein sequence ID" value="CAA6663944.1"/>
    <property type="molecule type" value="Genomic_DNA"/>
</dbReference>
<feature type="coiled-coil region" evidence="1">
    <location>
        <begin position="175"/>
        <end position="223"/>
    </location>
</feature>
<reference evidence="3 4" key="1">
    <citation type="submission" date="2019-12" db="EMBL/GenBank/DDBJ databases">
        <authorList>
            <person name="Scholz U."/>
            <person name="Mascher M."/>
            <person name="Fiebig A."/>
        </authorList>
    </citation>
    <scope>NUCLEOTIDE SEQUENCE</scope>
</reference>
<evidence type="ECO:0000313" key="4">
    <source>
        <dbReference type="Proteomes" id="UP001189122"/>
    </source>
</evidence>
<accession>A0A7I8J140</accession>
<dbReference type="EMBL" id="LR743595">
    <property type="protein sequence ID" value="CAA2624498.1"/>
    <property type="molecule type" value="Genomic_DNA"/>
</dbReference>
<protein>
    <submittedName>
        <fullName evidence="3">Uncharacterized protein</fullName>
    </submittedName>
</protein>
<evidence type="ECO:0000256" key="2">
    <source>
        <dbReference type="SAM" id="MobiDB-lite"/>
    </source>
</evidence>
<sequence>MANTKGVANYRNPLCPGKPSFLPPRSPFPSISPAYADHVGPKGSHKPREGHNRHQRTSSESFIFEEQPSWLDDLLNEPETPVKKGAHRRSSSDSFAYLDASSISSKIEDVAREELRDRSFGRHRSLVMVKQCSIFPTRSRVRKLQYIAELERNCQALQAGGCEVSAELEFLDQQNIILNLENTALKQRLDSLAQEKYIKHLQQEMLEREIARLRALHQQQQLNQHHLQEQPIATHGRSRSRDLDAHFANLSLKHREGNPTRDPVTGPLRI</sequence>
<keyword evidence="1" id="KW-0175">Coiled coil</keyword>
<gene>
    <name evidence="3" type="ORF">SI7747_08010333</name>
</gene>
<proteinExistence type="predicted"/>
<dbReference type="PANTHER" id="PTHR46835">
    <property type="entry name" value="BASIC-LEUCINE ZIPPER (BZIP) TRANSCRIPTION FACTOR FAMILY PROTEIN-RELATED"/>
    <property type="match status" value="1"/>
</dbReference>
<dbReference type="InterPro" id="IPR044797">
    <property type="entry name" value="At4g06598-like"/>
</dbReference>
<dbReference type="PANTHER" id="PTHR46835:SF3">
    <property type="entry name" value="BASIC-LEUCINE ZIPPER (BZIP) TRANSCRIPTION FACTOR FAMILY PROTEIN"/>
    <property type="match status" value="1"/>
</dbReference>
<name>A0A7I8J140_SPIIN</name>
<feature type="region of interest" description="Disordered" evidence="2">
    <location>
        <begin position="249"/>
        <end position="270"/>
    </location>
</feature>
<evidence type="ECO:0000313" key="3">
    <source>
        <dbReference type="EMBL" id="CAA2624498.1"/>
    </source>
</evidence>
<dbReference type="GO" id="GO:0005634">
    <property type="term" value="C:nucleus"/>
    <property type="evidence" value="ECO:0007669"/>
    <property type="project" value="UniProtKB-ARBA"/>
</dbReference>
<keyword evidence="4" id="KW-1185">Reference proteome</keyword>
<dbReference type="CDD" id="cd14703">
    <property type="entry name" value="bZIP_plant_RF2"/>
    <property type="match status" value="1"/>
</dbReference>
<organism evidence="3">
    <name type="scientific">Spirodela intermedia</name>
    <name type="common">Intermediate duckweed</name>
    <dbReference type="NCBI Taxonomy" id="51605"/>
    <lineage>
        <taxon>Eukaryota</taxon>
        <taxon>Viridiplantae</taxon>
        <taxon>Streptophyta</taxon>
        <taxon>Embryophyta</taxon>
        <taxon>Tracheophyta</taxon>
        <taxon>Spermatophyta</taxon>
        <taxon>Magnoliopsida</taxon>
        <taxon>Liliopsida</taxon>
        <taxon>Araceae</taxon>
        <taxon>Lemnoideae</taxon>
        <taxon>Spirodela</taxon>
    </lineage>
</organism>
<evidence type="ECO:0000256" key="1">
    <source>
        <dbReference type="SAM" id="Coils"/>
    </source>
</evidence>
<dbReference type="Proteomes" id="UP001189122">
    <property type="component" value="Unassembled WGS sequence"/>
</dbReference>